<reference evidence="2" key="1">
    <citation type="submission" date="2020-02" db="EMBL/GenBank/DDBJ databases">
        <authorList>
            <person name="Fontana A."/>
            <person name="Patrone V."/>
            <person name="Morelli L."/>
        </authorList>
    </citation>
    <scope>NUCLEOTIDE SEQUENCE</scope>
    <source>
        <strain evidence="2">CCUG 30943</strain>
    </source>
</reference>
<evidence type="ECO:0000259" key="1">
    <source>
        <dbReference type="PROSITE" id="PS50943"/>
    </source>
</evidence>
<gene>
    <name evidence="2" type="ORF">HAU43_00800</name>
</gene>
<proteinExistence type="predicted"/>
<dbReference type="PROSITE" id="PS50943">
    <property type="entry name" value="HTH_CROC1"/>
    <property type="match status" value="1"/>
</dbReference>
<evidence type="ECO:0000313" key="3">
    <source>
        <dbReference type="Proteomes" id="UP000808038"/>
    </source>
</evidence>
<dbReference type="AlphaFoldDB" id="A0AAE2S5L8"/>
<dbReference type="Pfam" id="PF01381">
    <property type="entry name" value="HTH_3"/>
    <property type="match status" value="1"/>
</dbReference>
<name>A0AAE2S5L8_WEICO</name>
<organism evidence="2 3">
    <name type="scientific">Weissella confusa</name>
    <name type="common">Lactobacillus confusus</name>
    <dbReference type="NCBI Taxonomy" id="1583"/>
    <lineage>
        <taxon>Bacteria</taxon>
        <taxon>Bacillati</taxon>
        <taxon>Bacillota</taxon>
        <taxon>Bacilli</taxon>
        <taxon>Lactobacillales</taxon>
        <taxon>Lactobacillaceae</taxon>
        <taxon>Weissella</taxon>
    </lineage>
</organism>
<dbReference type="RefSeq" id="WP_135411118.1">
    <property type="nucleotide sequence ID" value="NZ_JAAOCW010000001.1"/>
</dbReference>
<dbReference type="SMART" id="SM00530">
    <property type="entry name" value="HTH_XRE"/>
    <property type="match status" value="1"/>
</dbReference>
<sequence>MRRQAVIDGREKKGLTQAQIANKIGISVVSYNKFENGKVGLKEVNLKKLAGILGIYDIRKF</sequence>
<evidence type="ECO:0000313" key="2">
    <source>
        <dbReference type="EMBL" id="MBJ7631654.1"/>
    </source>
</evidence>
<dbReference type="GO" id="GO:0003677">
    <property type="term" value="F:DNA binding"/>
    <property type="evidence" value="ECO:0007669"/>
    <property type="project" value="InterPro"/>
</dbReference>
<dbReference type="InterPro" id="IPR001387">
    <property type="entry name" value="Cro/C1-type_HTH"/>
</dbReference>
<reference evidence="2" key="2">
    <citation type="journal article" date="2021" name="Int. J. Food Microbiol.">
        <title>Safety demonstration of a microbial species for use in the food chain: Weissella confusa.</title>
        <authorList>
            <person name="Bourdichon F."/>
            <person name="Patrone V."/>
            <person name="Fontana A."/>
            <person name="Milani G."/>
            <person name="Morelli L."/>
        </authorList>
    </citation>
    <scope>NUCLEOTIDE SEQUENCE</scope>
    <source>
        <strain evidence="2">CCUG 30943</strain>
    </source>
</reference>
<dbReference type="CDD" id="cd00093">
    <property type="entry name" value="HTH_XRE"/>
    <property type="match status" value="1"/>
</dbReference>
<protein>
    <submittedName>
        <fullName evidence="2">Helix-turn-helix transcriptional regulator</fullName>
    </submittedName>
</protein>
<dbReference type="Gene3D" id="1.10.260.40">
    <property type="entry name" value="lambda repressor-like DNA-binding domains"/>
    <property type="match status" value="1"/>
</dbReference>
<dbReference type="InterPro" id="IPR010982">
    <property type="entry name" value="Lambda_DNA-bd_dom_sf"/>
</dbReference>
<feature type="domain" description="HTH cro/C1-type" evidence="1">
    <location>
        <begin position="10"/>
        <end position="61"/>
    </location>
</feature>
<accession>A0AAE2S5L8</accession>
<dbReference type="Proteomes" id="UP000808038">
    <property type="component" value="Unassembled WGS sequence"/>
</dbReference>
<dbReference type="EMBL" id="JAAOCX010000001">
    <property type="protein sequence ID" value="MBJ7631654.1"/>
    <property type="molecule type" value="Genomic_DNA"/>
</dbReference>
<comment type="caution">
    <text evidence="2">The sequence shown here is derived from an EMBL/GenBank/DDBJ whole genome shotgun (WGS) entry which is preliminary data.</text>
</comment>
<dbReference type="SUPFAM" id="SSF47413">
    <property type="entry name" value="lambda repressor-like DNA-binding domains"/>
    <property type="match status" value="1"/>
</dbReference>